<organism evidence="2">
    <name type="scientific">Ophiusa disjungens nucleopolyhedrovirus</name>
    <dbReference type="NCBI Taxonomy" id="521523"/>
    <lineage>
        <taxon>Viruses</taxon>
        <taxon>Viruses incertae sedis</taxon>
        <taxon>Naldaviricetes</taxon>
        <taxon>Lefavirales</taxon>
        <taxon>Baculoviridae</taxon>
        <taxon>Alphabaculovirus</taxon>
    </lineage>
</organism>
<evidence type="ECO:0000259" key="1">
    <source>
        <dbReference type="Pfam" id="PF00692"/>
    </source>
</evidence>
<dbReference type="InterPro" id="IPR036157">
    <property type="entry name" value="dUTPase-like_sf"/>
</dbReference>
<sequence length="133" mass="15056">MHRLRYRMKSKEAFKPEVGAVGYDLRAPADFVIKARDSCCVDLRLSLRLDGGGVGHDQYYFEFVPRAELAHKYQIVPTATTVKSDKVLCVTLLNHGKKSRQFKRGDKIVAVVIKRDYRPATLLEDADDVKGIC</sequence>
<dbReference type="InterPro" id="IPR029054">
    <property type="entry name" value="dUTPase-like"/>
</dbReference>
<name>B6E2B8_9ABAC</name>
<reference evidence="2" key="1">
    <citation type="submission" date="2008-09" db="EMBL/GenBank/DDBJ databases">
        <authorList>
            <person name="Chang R.L."/>
            <person name="Lin T."/>
            <person name="Zhang Q."/>
            <person name="Zhang Y.H."/>
        </authorList>
    </citation>
    <scope>NUCLEOTIDE SEQUENCE</scope>
    <source>
        <strain evidence="2">OdMNPV-SCAU</strain>
    </source>
</reference>
<dbReference type="SUPFAM" id="SSF51283">
    <property type="entry name" value="dUTPase-like"/>
    <property type="match status" value="1"/>
</dbReference>
<proteinExistence type="predicted"/>
<accession>B6E2B8</accession>
<dbReference type="Pfam" id="PF00692">
    <property type="entry name" value="dUTPase"/>
    <property type="match status" value="1"/>
</dbReference>
<protein>
    <submittedName>
        <fullName evidence="2">dUTPase</fullName>
    </submittedName>
</protein>
<evidence type="ECO:0000313" key="2">
    <source>
        <dbReference type="EMBL" id="ACI43908.1"/>
    </source>
</evidence>
<dbReference type="Gene3D" id="2.70.40.10">
    <property type="match status" value="1"/>
</dbReference>
<dbReference type="EMBL" id="FJ197341">
    <property type="protein sequence ID" value="ACI43908.1"/>
    <property type="molecule type" value="Genomic_DNA"/>
</dbReference>
<feature type="domain" description="dUTPase-like" evidence="1">
    <location>
        <begin position="19"/>
        <end position="115"/>
    </location>
</feature>